<dbReference type="RefSeq" id="WP_004992544.1">
    <property type="nucleotide sequence ID" value="NZ_BCMC01000005.1"/>
</dbReference>
<proteinExistence type="predicted"/>
<dbReference type="EMBL" id="CP089051">
    <property type="protein sequence ID" value="UYF71229.1"/>
    <property type="molecule type" value="Genomic_DNA"/>
</dbReference>
<protein>
    <submittedName>
        <fullName evidence="2">Uncharacterized protein</fullName>
    </submittedName>
</protein>
<dbReference type="Proteomes" id="UP001164081">
    <property type="component" value="Chromosome"/>
</dbReference>
<dbReference type="Proteomes" id="UP001164064">
    <property type="component" value="Chromosome"/>
</dbReference>
<reference evidence="2" key="1">
    <citation type="journal article" date="2022" name="J Glob Antimicrob Resist">
        <title>Comparative analysis of IMP-4- and OXA-58-containing plasmids of three carbapenemase-producing Acinetobacter ursingii strains in the Netherlands.</title>
        <authorList>
            <person name="Hendrickx A.P.A."/>
            <person name="Schade R.P."/>
            <person name="Landman F."/>
            <person name="Bosch T."/>
            <person name="Schouls L.M."/>
            <person name="van Dijk K."/>
        </authorList>
    </citation>
    <scope>NUCLEOTIDE SEQUENCE</scope>
    <source>
        <strain evidence="1">RIVM_C010559</strain>
        <strain evidence="2">RIVM_C010761</strain>
    </source>
</reference>
<dbReference type="EMBL" id="CP089044">
    <property type="protein sequence ID" value="UYF75938.1"/>
    <property type="molecule type" value="Genomic_DNA"/>
</dbReference>
<gene>
    <name evidence="2" type="ORF">LSO58_03240</name>
    <name evidence="1" type="ORF">LSO60_13380</name>
</gene>
<name>A0AA46NPF1_9GAMM</name>
<sequence>MKTADIKEFEKRIRDTYSAIHREQEESKRVANMLNKEWHTQQNAYFKAQQVVTQQLKSY</sequence>
<organism evidence="2 3">
    <name type="scientific">Acinetobacter ursingii</name>
    <dbReference type="NCBI Taxonomy" id="108980"/>
    <lineage>
        <taxon>Bacteria</taxon>
        <taxon>Pseudomonadati</taxon>
        <taxon>Pseudomonadota</taxon>
        <taxon>Gammaproteobacteria</taxon>
        <taxon>Moraxellales</taxon>
        <taxon>Moraxellaceae</taxon>
        <taxon>Acinetobacter</taxon>
    </lineage>
</organism>
<dbReference type="AlphaFoldDB" id="A0AA46NPF1"/>
<evidence type="ECO:0000313" key="1">
    <source>
        <dbReference type="EMBL" id="UYF71229.1"/>
    </source>
</evidence>
<evidence type="ECO:0000313" key="2">
    <source>
        <dbReference type="EMBL" id="UYF75938.1"/>
    </source>
</evidence>
<evidence type="ECO:0000313" key="3">
    <source>
        <dbReference type="Proteomes" id="UP001164081"/>
    </source>
</evidence>
<accession>A0AA46NPF1</accession>